<name>A0A1I3MCR5_9ACTN</name>
<proteinExistence type="predicted"/>
<dbReference type="AlphaFoldDB" id="A0A1I3MCR5"/>
<keyword evidence="2" id="KW-1185">Reference proteome</keyword>
<evidence type="ECO:0000313" key="1">
    <source>
        <dbReference type="EMBL" id="SFI94737.1"/>
    </source>
</evidence>
<sequence length="164" mass="17494">MWSARGERRSRPSVSEAARAMEKMIVTTGLVVSGSVWAGPAQAAEVAIDSSTATTVRTIVRTTSCEQGGTITTTIRRNERWVSVSFELSGALPLEQYGFGAEWVAKQRGKAGQPGSYDGATATSLFGTADLAGFAAPVKSRVTYRFVAYSSRNQCFAKGFVRPA</sequence>
<reference evidence="1 2" key="1">
    <citation type="submission" date="2016-10" db="EMBL/GenBank/DDBJ databases">
        <authorList>
            <person name="de Groot N.N."/>
        </authorList>
    </citation>
    <scope>NUCLEOTIDE SEQUENCE [LARGE SCALE GENOMIC DNA]</scope>
    <source>
        <strain evidence="1 2">CGMCC 1.11156</strain>
    </source>
</reference>
<accession>A0A1I3MCR5</accession>
<dbReference type="EMBL" id="FOQG01000015">
    <property type="protein sequence ID" value="SFI94737.1"/>
    <property type="molecule type" value="Genomic_DNA"/>
</dbReference>
<evidence type="ECO:0000313" key="2">
    <source>
        <dbReference type="Proteomes" id="UP000198649"/>
    </source>
</evidence>
<protein>
    <submittedName>
        <fullName evidence="1">Uncharacterized protein</fullName>
    </submittedName>
</protein>
<dbReference type="Proteomes" id="UP000198649">
    <property type="component" value="Unassembled WGS sequence"/>
</dbReference>
<organism evidence="1 2">
    <name type="scientific">Nocardioides psychrotolerans</name>
    <dbReference type="NCBI Taxonomy" id="1005945"/>
    <lineage>
        <taxon>Bacteria</taxon>
        <taxon>Bacillati</taxon>
        <taxon>Actinomycetota</taxon>
        <taxon>Actinomycetes</taxon>
        <taxon>Propionibacteriales</taxon>
        <taxon>Nocardioidaceae</taxon>
        <taxon>Nocardioides</taxon>
    </lineage>
</organism>
<gene>
    <name evidence="1" type="ORF">SAMN05216561_11548</name>
</gene>